<dbReference type="CDD" id="cd03360">
    <property type="entry name" value="LbH_AT_putative"/>
    <property type="match status" value="1"/>
</dbReference>
<dbReference type="RefSeq" id="WP_015556590.1">
    <property type="nucleotide sequence ID" value="NC_021038.1"/>
</dbReference>
<accession>A0AB94IXB5</accession>
<dbReference type="EMBL" id="FP929056">
    <property type="protein sequence ID" value="CBL28443.1"/>
    <property type="molecule type" value="Genomic_DNA"/>
</dbReference>
<evidence type="ECO:0000259" key="4">
    <source>
        <dbReference type="Pfam" id="PF17836"/>
    </source>
</evidence>
<dbReference type="Proteomes" id="UP000008957">
    <property type="component" value="Chromosome"/>
</dbReference>
<reference evidence="5 6" key="2">
    <citation type="submission" date="2010-03" db="EMBL/GenBank/DDBJ databases">
        <authorList>
            <person name="Pajon A."/>
        </authorList>
    </citation>
    <scope>NUCLEOTIDE SEQUENCE [LARGE SCALE GENOMIC DNA]</scope>
    <source>
        <strain evidence="5 6">SGP1</strain>
    </source>
</reference>
<feature type="domain" description="PglD N-terminal" evidence="4">
    <location>
        <begin position="3"/>
        <end position="83"/>
    </location>
</feature>
<protein>
    <submittedName>
        <fullName evidence="5">Sugar O-acyltransferase, sialic acid O-acetyltransferase NeuD family</fullName>
    </submittedName>
</protein>
<dbReference type="SUPFAM" id="SSF51161">
    <property type="entry name" value="Trimeric LpxA-like enzymes"/>
    <property type="match status" value="1"/>
</dbReference>
<dbReference type="InterPro" id="IPR020019">
    <property type="entry name" value="AcTrfase_PglD-like"/>
</dbReference>
<dbReference type="GO" id="GO:0016740">
    <property type="term" value="F:transferase activity"/>
    <property type="evidence" value="ECO:0007669"/>
    <property type="project" value="UniProtKB-KW"/>
</dbReference>
<proteinExistence type="predicted"/>
<reference evidence="6" key="1">
    <citation type="submission" date="2010-03" db="EMBL/GenBank/DDBJ databases">
        <title>The genome sequence of Synergistetes sp. SGP1.</title>
        <authorList>
            <consortium name="metaHIT consortium -- http://www.metahit.eu/"/>
            <person name="Pajon A."/>
            <person name="Turner K."/>
            <person name="Parkhill J."/>
            <person name="Wade W."/>
            <person name="Vartoukian S."/>
        </authorList>
    </citation>
    <scope>NUCLEOTIDE SEQUENCE [LARGE SCALE GENOMIC DNA]</scope>
    <source>
        <strain evidence="6">SGP1</strain>
    </source>
</reference>
<evidence type="ECO:0000313" key="6">
    <source>
        <dbReference type="Proteomes" id="UP000008957"/>
    </source>
</evidence>
<dbReference type="Pfam" id="PF17836">
    <property type="entry name" value="PglD_N"/>
    <property type="match status" value="1"/>
</dbReference>
<feature type="active site" description="Proton acceptor" evidence="3">
    <location>
        <position position="140"/>
    </location>
</feature>
<dbReference type="InterPro" id="IPR041561">
    <property type="entry name" value="PglD_N"/>
</dbReference>
<dbReference type="NCBIfam" id="TIGR03570">
    <property type="entry name" value="NeuD_NnaD"/>
    <property type="match status" value="1"/>
</dbReference>
<dbReference type="AlphaFoldDB" id="A0AB94IXB5"/>
<evidence type="ECO:0000256" key="2">
    <source>
        <dbReference type="ARBA" id="ARBA00022737"/>
    </source>
</evidence>
<dbReference type="PANTHER" id="PTHR43300:SF7">
    <property type="entry name" value="UDP-N-ACETYLBACILLOSAMINE N-ACETYLTRANSFERASE"/>
    <property type="match status" value="1"/>
</dbReference>
<dbReference type="InterPro" id="IPR050179">
    <property type="entry name" value="Trans_hexapeptide_repeat"/>
</dbReference>
<gene>
    <name evidence="5" type="ORF">SY1_13490</name>
</gene>
<organism evidence="5 6">
    <name type="scientific">Fretibacterium fastidiosum</name>
    <dbReference type="NCBI Taxonomy" id="651822"/>
    <lineage>
        <taxon>Bacteria</taxon>
        <taxon>Thermotogati</taxon>
        <taxon>Synergistota</taxon>
        <taxon>Synergistia</taxon>
        <taxon>Synergistales</taxon>
        <taxon>Aminobacteriaceae</taxon>
        <taxon>Fretibacterium</taxon>
    </lineage>
</organism>
<keyword evidence="2" id="KW-0677">Repeat</keyword>
<feature type="site" description="Increases basicity of active site His" evidence="3">
    <location>
        <position position="141"/>
    </location>
</feature>
<evidence type="ECO:0000256" key="1">
    <source>
        <dbReference type="ARBA" id="ARBA00022679"/>
    </source>
</evidence>
<evidence type="ECO:0000256" key="3">
    <source>
        <dbReference type="PIRSR" id="PIRSR620019-1"/>
    </source>
</evidence>
<dbReference type="InterPro" id="IPR018357">
    <property type="entry name" value="Hexapep_transf_CS"/>
</dbReference>
<evidence type="ECO:0000313" key="5">
    <source>
        <dbReference type="EMBL" id="CBL28443.1"/>
    </source>
</evidence>
<keyword evidence="6" id="KW-1185">Reference proteome</keyword>
<dbReference type="KEGG" id="sbr:SY1_13490"/>
<dbReference type="PANTHER" id="PTHR43300">
    <property type="entry name" value="ACETYLTRANSFERASE"/>
    <property type="match status" value="1"/>
</dbReference>
<name>A0AB94IXB5_9BACT</name>
<dbReference type="Gene3D" id="3.40.50.20">
    <property type="match status" value="1"/>
</dbReference>
<dbReference type="InterPro" id="IPR011004">
    <property type="entry name" value="Trimer_LpxA-like_sf"/>
</dbReference>
<dbReference type="Pfam" id="PF14602">
    <property type="entry name" value="Hexapep_2"/>
    <property type="match status" value="1"/>
</dbReference>
<sequence>MHDLVVYGAGGLGREVGEMVRRINERHRFWRLLGFVDDGGASGDLGGSEFLGGLEFIKGFNGPLDVAIAIANPAAKRRLYETLKRDCPNVTFPSVIDTEARLSSRVSLDEGVIISHFCSVSVEVRLGRCVFLNTGTHVGHDTTIGDFSSVMPNVDISGNVTVGSDALIGVNSAILQGVAVGSGATVGMGAIVMTPVPEGCTVLGNPARKF</sequence>
<dbReference type="InterPro" id="IPR001451">
    <property type="entry name" value="Hexapep"/>
</dbReference>
<dbReference type="PROSITE" id="PS00101">
    <property type="entry name" value="HEXAPEP_TRANSFERASES"/>
    <property type="match status" value="1"/>
</dbReference>
<keyword evidence="1" id="KW-0808">Transferase</keyword>
<dbReference type="Gene3D" id="2.160.10.10">
    <property type="entry name" value="Hexapeptide repeat proteins"/>
    <property type="match status" value="1"/>
</dbReference>